<dbReference type="InterPro" id="IPR036895">
    <property type="entry name" value="Uracil-DNA_glycosylase-like_sf"/>
</dbReference>
<dbReference type="SMART" id="SM00987">
    <property type="entry name" value="UreE_C"/>
    <property type="match status" value="1"/>
</dbReference>
<gene>
    <name evidence="3" type="ORF">H7B67_18420</name>
</gene>
<dbReference type="Pfam" id="PF03167">
    <property type="entry name" value="UDG"/>
    <property type="match status" value="1"/>
</dbReference>
<dbReference type="SUPFAM" id="SSF52141">
    <property type="entry name" value="Uracil-DNA glycosylase-like"/>
    <property type="match status" value="1"/>
</dbReference>
<keyword evidence="4" id="KW-1185">Reference proteome</keyword>
<feature type="domain" description="Uracil-DNA glycosylase-like" evidence="2">
    <location>
        <begin position="31"/>
        <end position="190"/>
    </location>
</feature>
<keyword evidence="3" id="KW-0378">Hydrolase</keyword>
<dbReference type="Proteomes" id="UP000535838">
    <property type="component" value="Unassembled WGS sequence"/>
</dbReference>
<evidence type="ECO:0000256" key="1">
    <source>
        <dbReference type="SAM" id="MobiDB-lite"/>
    </source>
</evidence>
<dbReference type="EC" id="3.2.2.15" evidence="3"/>
<dbReference type="GO" id="GO:0033958">
    <property type="term" value="F:DNA-deoxyinosine glycosylase activity"/>
    <property type="evidence" value="ECO:0007669"/>
    <property type="project" value="UniProtKB-EC"/>
</dbReference>
<evidence type="ECO:0000313" key="3">
    <source>
        <dbReference type="EMBL" id="MBB6636100.1"/>
    </source>
</evidence>
<keyword evidence="3" id="KW-0326">Glycosidase</keyword>
<dbReference type="EMBL" id="JACJVQ010000017">
    <property type="protein sequence ID" value="MBB6636100.1"/>
    <property type="molecule type" value="Genomic_DNA"/>
</dbReference>
<dbReference type="InterPro" id="IPR005122">
    <property type="entry name" value="Uracil-DNA_glycosylase-like"/>
</dbReference>
<protein>
    <submittedName>
        <fullName evidence="3">DNA-deoxyinosine glycosylase</fullName>
        <ecNumber evidence="3">3.2.2.15</ecNumber>
    </submittedName>
</protein>
<accession>A0A841T200</accession>
<reference evidence="3 4" key="1">
    <citation type="submission" date="2020-08" db="EMBL/GenBank/DDBJ databases">
        <title>Cohnella phylogeny.</title>
        <authorList>
            <person name="Dunlap C."/>
        </authorList>
    </citation>
    <scope>NUCLEOTIDE SEQUENCE [LARGE SCALE GENOMIC DNA]</scope>
    <source>
        <strain evidence="3 4">DSM 25241</strain>
    </source>
</reference>
<dbReference type="AlphaFoldDB" id="A0A841T200"/>
<dbReference type="InterPro" id="IPR026353">
    <property type="entry name" value="Hypoxan-DNA_Glyclase"/>
</dbReference>
<dbReference type="NCBIfam" id="TIGR04274">
    <property type="entry name" value="hypoxanDNAglyco"/>
    <property type="match status" value="1"/>
</dbReference>
<feature type="region of interest" description="Disordered" evidence="1">
    <location>
        <begin position="1"/>
        <end position="22"/>
    </location>
</feature>
<dbReference type="SMART" id="SM00986">
    <property type="entry name" value="UDG"/>
    <property type="match status" value="1"/>
</dbReference>
<dbReference type="Gene3D" id="3.40.470.10">
    <property type="entry name" value="Uracil-DNA glycosylase-like domain"/>
    <property type="match status" value="1"/>
</dbReference>
<dbReference type="CDD" id="cd10032">
    <property type="entry name" value="UDG-F6_HDG"/>
    <property type="match status" value="1"/>
</dbReference>
<sequence length="199" mass="22529">MREVSREAPRETPNEASREAPREAALVHSFPPFADEQSRLLILGSMPGVRSLELSQYYGNPRNFFWRILYELLGEGADRAAEASYEERLAFARRHGIAMWDVIEACERPGSLDSDIRNAVPNEVPGLLRRYPGIRVIACNGTKSHSELLKQYGDAPELRSRTVIRLPSSSPVPTPKFRGLEDRLAVWRELLSPYIPARD</sequence>
<comment type="caution">
    <text evidence="3">The sequence shown here is derived from an EMBL/GenBank/DDBJ whole genome shotgun (WGS) entry which is preliminary data.</text>
</comment>
<evidence type="ECO:0000259" key="2">
    <source>
        <dbReference type="SMART" id="SM00986"/>
    </source>
</evidence>
<proteinExistence type="predicted"/>
<organism evidence="3 4">
    <name type="scientific">Cohnella thailandensis</name>
    <dbReference type="NCBI Taxonomy" id="557557"/>
    <lineage>
        <taxon>Bacteria</taxon>
        <taxon>Bacillati</taxon>
        <taxon>Bacillota</taxon>
        <taxon>Bacilli</taxon>
        <taxon>Bacillales</taxon>
        <taxon>Paenibacillaceae</taxon>
        <taxon>Cohnella</taxon>
    </lineage>
</organism>
<name>A0A841T200_9BACL</name>
<evidence type="ECO:0000313" key="4">
    <source>
        <dbReference type="Proteomes" id="UP000535838"/>
    </source>
</evidence>